<dbReference type="SUPFAM" id="SSF55781">
    <property type="entry name" value="GAF domain-like"/>
    <property type="match status" value="2"/>
</dbReference>
<sequence>MEKKRLKIIERLEKHLRKTRREMIKMDTEEEAIQFLIDSFIDELYCDFVGIILVQDDEFIPKAWEGDVSRVETVFPLKRAHCSPKLVSQSLRYVDKDLLGNCQLSRHLEDVGVETWFTVPLIDGENKFGFCIIGFYTYIPLLDMYHIFDEFGQDVAVAISLARQKNKQLQEIKDFDWVKYFSIHTSLEESIREFTLRAAHMTNASSVCFYLYNEREGYFKLQEPTLGDVDFKDKVFVNQHNTLGTYFSYFEQSGGEQLTIPIVIDLEILGVLHVSDKADGSVFTKADQRALRLLTDHIAILLENTRLYNREKEQRNRLTYLLDYQQALVQETVRHDDLYGVTKMISDLFNQSNKIVNNYYPLQPSMNIKY</sequence>
<evidence type="ECO:0000259" key="1">
    <source>
        <dbReference type="SMART" id="SM00065"/>
    </source>
</evidence>
<comment type="caution">
    <text evidence="2">The sequence shown here is derived from an EMBL/GenBank/DDBJ whole genome shotgun (WGS) entry which is preliminary data.</text>
</comment>
<accession>A0A511V0I5</accession>
<dbReference type="Proteomes" id="UP000321491">
    <property type="component" value="Unassembled WGS sequence"/>
</dbReference>
<evidence type="ECO:0000313" key="2">
    <source>
        <dbReference type="EMBL" id="GEN32424.1"/>
    </source>
</evidence>
<organism evidence="2 3">
    <name type="scientific">Cerasibacillus quisquiliarum</name>
    <dbReference type="NCBI Taxonomy" id="227865"/>
    <lineage>
        <taxon>Bacteria</taxon>
        <taxon>Bacillati</taxon>
        <taxon>Bacillota</taxon>
        <taxon>Bacilli</taxon>
        <taxon>Bacillales</taxon>
        <taxon>Bacillaceae</taxon>
        <taxon>Cerasibacillus</taxon>
    </lineage>
</organism>
<proteinExistence type="predicted"/>
<dbReference type="Gene3D" id="3.30.450.40">
    <property type="match status" value="1"/>
</dbReference>
<keyword evidence="3" id="KW-1185">Reference proteome</keyword>
<dbReference type="RefSeq" id="WP_146938766.1">
    <property type="nucleotide sequence ID" value="NZ_BJXW01000043.1"/>
</dbReference>
<dbReference type="AlphaFoldDB" id="A0A511V0I5"/>
<protein>
    <recommendedName>
        <fullName evidence="1">GAF domain-containing protein</fullName>
    </recommendedName>
</protein>
<dbReference type="OrthoDB" id="143422at2"/>
<name>A0A511V0I5_9BACI</name>
<dbReference type="InterPro" id="IPR029016">
    <property type="entry name" value="GAF-like_dom_sf"/>
</dbReference>
<dbReference type="InterPro" id="IPR003018">
    <property type="entry name" value="GAF"/>
</dbReference>
<reference evidence="2 3" key="1">
    <citation type="submission" date="2019-07" db="EMBL/GenBank/DDBJ databases">
        <title>Whole genome shotgun sequence of Cerasibacillus quisquiliarum NBRC 102429.</title>
        <authorList>
            <person name="Hosoyama A."/>
            <person name="Uohara A."/>
            <person name="Ohji S."/>
            <person name="Ichikawa N."/>
        </authorList>
    </citation>
    <scope>NUCLEOTIDE SEQUENCE [LARGE SCALE GENOMIC DNA]</scope>
    <source>
        <strain evidence="2 3">NBRC 102429</strain>
    </source>
</reference>
<dbReference type="EMBL" id="BJXW01000043">
    <property type="protein sequence ID" value="GEN32424.1"/>
    <property type="molecule type" value="Genomic_DNA"/>
</dbReference>
<gene>
    <name evidence="2" type="ORF">CQU01_26620</name>
</gene>
<feature type="domain" description="GAF" evidence="1">
    <location>
        <begin position="186"/>
        <end position="312"/>
    </location>
</feature>
<dbReference type="SMART" id="SM00065">
    <property type="entry name" value="GAF"/>
    <property type="match status" value="1"/>
</dbReference>
<evidence type="ECO:0000313" key="3">
    <source>
        <dbReference type="Proteomes" id="UP000321491"/>
    </source>
</evidence>